<accession>A0A385EA04</accession>
<reference evidence="1" key="2">
    <citation type="submission" date="2018-09" db="EMBL/GenBank/DDBJ databases">
        <title>Giant CbK-like Caulobacter bacteriophages have genetically divergent genomes.</title>
        <authorList>
            <person name="Wilson K."/>
            <person name="Ely B."/>
        </authorList>
    </citation>
    <scope>NUCLEOTIDE SEQUENCE [LARGE SCALE GENOMIC DNA]</scope>
</reference>
<sequence>MKTEGYREIDTGWIGDGGSAGIGDGGTGCIGDGGTKI</sequence>
<name>A0A385EA04_9CAUD</name>
<proteinExistence type="predicted"/>
<evidence type="ECO:0000313" key="2">
    <source>
        <dbReference type="Proteomes" id="UP000259026"/>
    </source>
</evidence>
<evidence type="ECO:0000313" key="1">
    <source>
        <dbReference type="EMBL" id="AXQ68684.1"/>
    </source>
</evidence>
<gene>
    <name evidence="1" type="ORF">CcrPW_gp145</name>
</gene>
<protein>
    <submittedName>
        <fullName evidence="1">Uncharacterized protein</fullName>
    </submittedName>
</protein>
<reference evidence="1" key="1">
    <citation type="submission" date="2018-07" db="EMBL/GenBank/DDBJ databases">
        <authorList>
            <person name="Quirk P.G."/>
            <person name="Krulwich T.A."/>
        </authorList>
    </citation>
    <scope>NUCLEOTIDE SEQUENCE</scope>
</reference>
<dbReference type="EMBL" id="MH588545">
    <property type="protein sequence ID" value="AXQ68684.1"/>
    <property type="molecule type" value="Genomic_DNA"/>
</dbReference>
<keyword evidence="2" id="KW-1185">Reference proteome</keyword>
<dbReference type="Proteomes" id="UP000259026">
    <property type="component" value="Segment"/>
</dbReference>
<organism evidence="1 2">
    <name type="scientific">Caulobacter phage CcrPW</name>
    <dbReference type="NCBI Taxonomy" id="2283271"/>
    <lineage>
        <taxon>Viruses</taxon>
        <taxon>Duplodnaviria</taxon>
        <taxon>Heunggongvirae</taxon>
        <taxon>Uroviricota</taxon>
        <taxon>Caudoviricetes</taxon>
        <taxon>Jeanschmidtviridae</taxon>
        <taxon>Colossusvirus</taxon>
        <taxon>Colossusvirus PW</taxon>
    </lineage>
</organism>